<reference evidence="3" key="1">
    <citation type="submission" date="2020-10" db="EMBL/GenBank/DDBJ databases">
        <authorList>
            <person name="Gilroy R."/>
        </authorList>
    </citation>
    <scope>NUCLEOTIDE SEQUENCE</scope>
    <source>
        <strain evidence="3">18911</strain>
    </source>
</reference>
<feature type="region of interest" description="Disordered" evidence="1">
    <location>
        <begin position="29"/>
        <end position="48"/>
    </location>
</feature>
<sequence>MRKKRFSLLCLIGTALAITALLAACKPPTTGGNNPPDNPGTNTDADGFVTGTATVEDLSKELIGGINSALRPASTEHLGTASPYASIYNEWQMSINDKAAKLTVAIDYDHDKTLAKEPEATRLAATLAYEGQTQPELEVYFYSDELSVNGGVTAAAENDRMGGNMYVSLGGAKICLPLFDSSLTELLPLNVLGSIIPDVLSACLNFNDLKYSYREEEASKRTRRYSVEIDVKQTLSKLLSYFDRNSEYRQYLQPVIDLIEALFGAGAADLKDKMPETTLKVDFETTGGLRNSTGSGRLSDINMQLNVAASDNTDTIFGGREYNVTADMLTCEVKASPIDPSKLPPSDDARFEDYFLYDKTAMHVDGKIRYLNTNSVFEAGKNYDIDLIFQYCGLEADDPDSTIKLTITDPDDVNYVPLDLKYVDGQFSIAMQEKNGATIVSHTLSYNADFKSFLDTVIDSFRAKDNMSMLEVIAFIFDHLRITNENGEIFGSLVCDEDFFLKTLGFGDGKGTSQATDPLEEFIYCLQMGYYQGTGLISDIFKNNGIDFGKYIFDSVFEVSLSISEDFFELMDERELETLVADPAAA</sequence>
<dbReference type="EMBL" id="DVNF01000154">
    <property type="protein sequence ID" value="HIU60789.1"/>
    <property type="molecule type" value="Genomic_DNA"/>
</dbReference>
<dbReference type="AlphaFoldDB" id="A0A9D1MI91"/>
<evidence type="ECO:0008006" key="5">
    <source>
        <dbReference type="Google" id="ProtNLM"/>
    </source>
</evidence>
<evidence type="ECO:0000313" key="4">
    <source>
        <dbReference type="Proteomes" id="UP000824094"/>
    </source>
</evidence>
<keyword evidence="2" id="KW-0732">Signal</keyword>
<dbReference type="PROSITE" id="PS51257">
    <property type="entry name" value="PROKAR_LIPOPROTEIN"/>
    <property type="match status" value="1"/>
</dbReference>
<feature type="signal peptide" evidence="2">
    <location>
        <begin position="1"/>
        <end position="23"/>
    </location>
</feature>
<name>A0A9D1MI91_9FIRM</name>
<dbReference type="Proteomes" id="UP000824094">
    <property type="component" value="Unassembled WGS sequence"/>
</dbReference>
<gene>
    <name evidence="3" type="ORF">IAB05_05305</name>
</gene>
<reference evidence="3" key="2">
    <citation type="journal article" date="2021" name="PeerJ">
        <title>Extensive microbial diversity within the chicken gut microbiome revealed by metagenomics and culture.</title>
        <authorList>
            <person name="Gilroy R."/>
            <person name="Ravi A."/>
            <person name="Getino M."/>
            <person name="Pursley I."/>
            <person name="Horton D.L."/>
            <person name="Alikhan N.F."/>
            <person name="Baker D."/>
            <person name="Gharbi K."/>
            <person name="Hall N."/>
            <person name="Watson M."/>
            <person name="Adriaenssens E.M."/>
            <person name="Foster-Nyarko E."/>
            <person name="Jarju S."/>
            <person name="Secka A."/>
            <person name="Antonio M."/>
            <person name="Oren A."/>
            <person name="Chaudhuri R.R."/>
            <person name="La Ragione R."/>
            <person name="Hildebrand F."/>
            <person name="Pallen M.J."/>
        </authorList>
    </citation>
    <scope>NUCLEOTIDE SEQUENCE</scope>
    <source>
        <strain evidence="3">18911</strain>
    </source>
</reference>
<organism evidence="3 4">
    <name type="scientific">Candidatus Stercoripulliclostridium merdigallinarum</name>
    <dbReference type="NCBI Taxonomy" id="2840951"/>
    <lineage>
        <taxon>Bacteria</taxon>
        <taxon>Bacillati</taxon>
        <taxon>Bacillota</taxon>
        <taxon>Clostridia</taxon>
        <taxon>Eubacteriales</taxon>
        <taxon>Candidatus Stercoripulliclostridium</taxon>
    </lineage>
</organism>
<feature type="chain" id="PRO_5039217290" description="Lipoprotein" evidence="2">
    <location>
        <begin position="24"/>
        <end position="586"/>
    </location>
</feature>
<comment type="caution">
    <text evidence="3">The sequence shown here is derived from an EMBL/GenBank/DDBJ whole genome shotgun (WGS) entry which is preliminary data.</text>
</comment>
<proteinExistence type="predicted"/>
<accession>A0A9D1MI91</accession>
<evidence type="ECO:0000313" key="3">
    <source>
        <dbReference type="EMBL" id="HIU60789.1"/>
    </source>
</evidence>
<feature type="compositionally biased region" description="Low complexity" evidence="1">
    <location>
        <begin position="29"/>
        <end position="44"/>
    </location>
</feature>
<protein>
    <recommendedName>
        <fullName evidence="5">Lipoprotein</fullName>
    </recommendedName>
</protein>
<evidence type="ECO:0000256" key="1">
    <source>
        <dbReference type="SAM" id="MobiDB-lite"/>
    </source>
</evidence>
<evidence type="ECO:0000256" key="2">
    <source>
        <dbReference type="SAM" id="SignalP"/>
    </source>
</evidence>